<feature type="transmembrane region" description="Helical" evidence="6">
    <location>
        <begin position="104"/>
        <end position="123"/>
    </location>
</feature>
<gene>
    <name evidence="8" type="ORF">PN36_00645</name>
</gene>
<evidence type="ECO:0000313" key="8">
    <source>
        <dbReference type="EMBL" id="KHD05632.1"/>
    </source>
</evidence>
<evidence type="ECO:0000256" key="5">
    <source>
        <dbReference type="ARBA" id="ARBA00023136"/>
    </source>
</evidence>
<evidence type="ECO:0000313" key="9">
    <source>
        <dbReference type="Proteomes" id="UP000030428"/>
    </source>
</evidence>
<keyword evidence="4 6" id="KW-1133">Transmembrane helix</keyword>
<dbReference type="GO" id="GO:0005886">
    <property type="term" value="C:plasma membrane"/>
    <property type="evidence" value="ECO:0007669"/>
    <property type="project" value="UniProtKB-SubCell"/>
</dbReference>
<evidence type="ECO:0000256" key="3">
    <source>
        <dbReference type="ARBA" id="ARBA00022692"/>
    </source>
</evidence>
<dbReference type="EMBL" id="JSZA02000002">
    <property type="protein sequence ID" value="KHD05632.1"/>
    <property type="molecule type" value="Genomic_DNA"/>
</dbReference>
<evidence type="ECO:0000256" key="4">
    <source>
        <dbReference type="ARBA" id="ARBA00022989"/>
    </source>
</evidence>
<comment type="caution">
    <text evidence="8">The sequence shown here is derived from an EMBL/GenBank/DDBJ whole genome shotgun (WGS) entry which is preliminary data.</text>
</comment>
<proteinExistence type="predicted"/>
<evidence type="ECO:0000256" key="2">
    <source>
        <dbReference type="ARBA" id="ARBA00022475"/>
    </source>
</evidence>
<evidence type="ECO:0000259" key="7">
    <source>
        <dbReference type="Pfam" id="PF06271"/>
    </source>
</evidence>
<feature type="transmembrane region" description="Helical" evidence="6">
    <location>
        <begin position="12"/>
        <end position="41"/>
    </location>
</feature>
<sequence length="144" mass="16928">MEIPQELPSASLLRLFMAIIYDSLLLLSVLIFATVLVLVFALTAEQISQDYKIFFQFYLLMVCFFYFSWPWLRRGQTLGMKAWRIQVQSIDGNPLTWRQVSLRFFMAIVSGLLLGMGFFWAIADKQHQTWHDRVSDTRIVLRPK</sequence>
<dbReference type="InterPro" id="IPR051791">
    <property type="entry name" value="Pra-immunoreactive"/>
</dbReference>
<evidence type="ECO:0000256" key="6">
    <source>
        <dbReference type="SAM" id="Phobius"/>
    </source>
</evidence>
<keyword evidence="3 6" id="KW-0812">Transmembrane</keyword>
<dbReference type="Proteomes" id="UP000030428">
    <property type="component" value="Unassembled WGS sequence"/>
</dbReference>
<reference evidence="8 9" key="1">
    <citation type="journal article" date="2016" name="Front. Microbiol.">
        <title>Single-Cell (Meta-)Genomics of a Dimorphic Candidatus Thiomargarita nelsonii Reveals Genomic Plasticity.</title>
        <authorList>
            <person name="Flood B.E."/>
            <person name="Fliss P."/>
            <person name="Jones D.S."/>
            <person name="Dick G.J."/>
            <person name="Jain S."/>
            <person name="Kaster A.K."/>
            <person name="Winkel M."/>
            <person name="Mussmann M."/>
            <person name="Bailey J."/>
        </authorList>
    </citation>
    <scope>NUCLEOTIDE SEQUENCE [LARGE SCALE GENOMIC DNA]</scope>
    <source>
        <strain evidence="8">Hydrate Ridge</strain>
    </source>
</reference>
<name>A0A0A6P5A4_9GAMM</name>
<dbReference type="PANTHER" id="PTHR36115:SF10">
    <property type="entry name" value="RDD DOMAIN-CONTAINING PROTEIN"/>
    <property type="match status" value="1"/>
</dbReference>
<protein>
    <recommendedName>
        <fullName evidence="7">RDD domain-containing protein</fullName>
    </recommendedName>
</protein>
<keyword evidence="2" id="KW-1003">Cell membrane</keyword>
<organism evidence="8 9">
    <name type="scientific">Candidatus Thiomargarita nelsonii</name>
    <dbReference type="NCBI Taxonomy" id="1003181"/>
    <lineage>
        <taxon>Bacteria</taxon>
        <taxon>Pseudomonadati</taxon>
        <taxon>Pseudomonadota</taxon>
        <taxon>Gammaproteobacteria</taxon>
        <taxon>Thiotrichales</taxon>
        <taxon>Thiotrichaceae</taxon>
        <taxon>Thiomargarita</taxon>
    </lineage>
</organism>
<dbReference type="PANTHER" id="PTHR36115">
    <property type="entry name" value="PROLINE-RICH ANTIGEN HOMOLOG-RELATED"/>
    <property type="match status" value="1"/>
</dbReference>
<dbReference type="AlphaFoldDB" id="A0A0A6P5A4"/>
<dbReference type="InterPro" id="IPR010432">
    <property type="entry name" value="RDD"/>
</dbReference>
<dbReference type="Pfam" id="PF06271">
    <property type="entry name" value="RDD"/>
    <property type="match status" value="1"/>
</dbReference>
<keyword evidence="9" id="KW-1185">Reference proteome</keyword>
<feature type="transmembrane region" description="Helical" evidence="6">
    <location>
        <begin position="53"/>
        <end position="72"/>
    </location>
</feature>
<accession>A0A0A6P5A4</accession>
<evidence type="ECO:0000256" key="1">
    <source>
        <dbReference type="ARBA" id="ARBA00004651"/>
    </source>
</evidence>
<feature type="domain" description="RDD" evidence="7">
    <location>
        <begin position="13"/>
        <end position="135"/>
    </location>
</feature>
<keyword evidence="5 6" id="KW-0472">Membrane</keyword>
<comment type="subcellular location">
    <subcellularLocation>
        <location evidence="1">Cell membrane</location>
        <topology evidence="1">Multi-pass membrane protein</topology>
    </subcellularLocation>
</comment>